<accession>A0ABT5CIR1</accession>
<gene>
    <name evidence="2" type="ORF">POL72_48700</name>
</gene>
<keyword evidence="3" id="KW-1185">Reference proteome</keyword>
<evidence type="ECO:0000313" key="2">
    <source>
        <dbReference type="EMBL" id="MDC0685679.1"/>
    </source>
</evidence>
<comment type="caution">
    <text evidence="2">The sequence shown here is derived from an EMBL/GenBank/DDBJ whole genome shotgun (WGS) entry which is preliminary data.</text>
</comment>
<dbReference type="SUPFAM" id="SSF53335">
    <property type="entry name" value="S-adenosyl-L-methionine-dependent methyltransferases"/>
    <property type="match status" value="1"/>
</dbReference>
<dbReference type="GO" id="GO:0032259">
    <property type="term" value="P:methylation"/>
    <property type="evidence" value="ECO:0007669"/>
    <property type="project" value="UniProtKB-KW"/>
</dbReference>
<evidence type="ECO:0000313" key="3">
    <source>
        <dbReference type="Proteomes" id="UP001217485"/>
    </source>
</evidence>
<dbReference type="InterPro" id="IPR029063">
    <property type="entry name" value="SAM-dependent_MTases_sf"/>
</dbReference>
<protein>
    <submittedName>
        <fullName evidence="2">Methyltransferase domain-containing protein</fullName>
    </submittedName>
</protein>
<dbReference type="CDD" id="cd02440">
    <property type="entry name" value="AdoMet_MTases"/>
    <property type="match status" value="1"/>
</dbReference>
<dbReference type="Pfam" id="PF08241">
    <property type="entry name" value="Methyltransf_11"/>
    <property type="match status" value="1"/>
</dbReference>
<organism evidence="2 3">
    <name type="scientific">Sorangium atrum</name>
    <dbReference type="NCBI Taxonomy" id="2995308"/>
    <lineage>
        <taxon>Bacteria</taxon>
        <taxon>Pseudomonadati</taxon>
        <taxon>Myxococcota</taxon>
        <taxon>Polyangia</taxon>
        <taxon>Polyangiales</taxon>
        <taxon>Polyangiaceae</taxon>
        <taxon>Sorangium</taxon>
    </lineage>
</organism>
<dbReference type="Gene3D" id="3.40.50.150">
    <property type="entry name" value="Vaccinia Virus protein VP39"/>
    <property type="match status" value="1"/>
</dbReference>
<dbReference type="Proteomes" id="UP001217485">
    <property type="component" value="Unassembled WGS sequence"/>
</dbReference>
<dbReference type="RefSeq" id="WP_272104103.1">
    <property type="nucleotide sequence ID" value="NZ_JAQNDK010000007.1"/>
</dbReference>
<evidence type="ECO:0000259" key="1">
    <source>
        <dbReference type="Pfam" id="PF08241"/>
    </source>
</evidence>
<keyword evidence="2" id="KW-0808">Transferase</keyword>
<name>A0ABT5CIR1_9BACT</name>
<feature type="domain" description="Methyltransferase type 11" evidence="1">
    <location>
        <begin position="66"/>
        <end position="125"/>
    </location>
</feature>
<sequence length="244" mass="28212">MLTDQIQTVELLDHAPPYSEAFLAARGLVGLNVGCAFWNLRPACVNIDLLKVETHRGQATEYGRIAILDGRAHYLEYDVTTPIPLPDASFEWLHSEHLIEHISQEGAIRFLKEAHRLLKPGGVLRISTPDLAIYVEGYRDPARTFFNKHARIIEQLGRMYPEAGSDAFPEVQRRPAWMVNQIFKYWGHQWIYDFEEMVYVLREAGFDEKSIERCSFRRGRAPKVAEIDLVMHRDETLYVEAIRT</sequence>
<dbReference type="InterPro" id="IPR013216">
    <property type="entry name" value="Methyltransf_11"/>
</dbReference>
<proteinExistence type="predicted"/>
<dbReference type="EMBL" id="JAQNDK010000007">
    <property type="protein sequence ID" value="MDC0685679.1"/>
    <property type="molecule type" value="Genomic_DNA"/>
</dbReference>
<reference evidence="2 3" key="1">
    <citation type="submission" date="2023-01" db="EMBL/GenBank/DDBJ databases">
        <title>Minimal conservation of predation-associated metabolite biosynthetic gene clusters underscores biosynthetic potential of Myxococcota including descriptions for ten novel species: Archangium lansinium sp. nov., Myxococcus landrumus sp. nov., Nannocystis bai.</title>
        <authorList>
            <person name="Ahearne A."/>
            <person name="Stevens C."/>
            <person name="Dowd S."/>
        </authorList>
    </citation>
    <scope>NUCLEOTIDE SEQUENCE [LARGE SCALE GENOMIC DNA]</scope>
    <source>
        <strain evidence="2 3">WIWO2</strain>
    </source>
</reference>
<keyword evidence="2" id="KW-0489">Methyltransferase</keyword>
<dbReference type="GO" id="GO:0008168">
    <property type="term" value="F:methyltransferase activity"/>
    <property type="evidence" value="ECO:0007669"/>
    <property type="project" value="UniProtKB-KW"/>
</dbReference>